<dbReference type="HOGENOM" id="CLU_163135_1_0_5"/>
<reference evidence="2 3" key="1">
    <citation type="submission" date="2009-01" db="EMBL/GenBank/DDBJ databases">
        <title>Complete sequence of chromosome of Methylobacterium nodulans ORS 2060.</title>
        <authorList>
            <consortium name="US DOE Joint Genome Institute"/>
            <person name="Lucas S."/>
            <person name="Copeland A."/>
            <person name="Lapidus A."/>
            <person name="Glavina del Rio T."/>
            <person name="Dalin E."/>
            <person name="Tice H."/>
            <person name="Bruce D."/>
            <person name="Goodwin L."/>
            <person name="Pitluck S."/>
            <person name="Sims D."/>
            <person name="Brettin T."/>
            <person name="Detter J.C."/>
            <person name="Han C."/>
            <person name="Larimer F."/>
            <person name="Land M."/>
            <person name="Hauser L."/>
            <person name="Kyrpides N."/>
            <person name="Ivanova N."/>
            <person name="Marx C.J."/>
            <person name="Richardson P."/>
        </authorList>
    </citation>
    <scope>NUCLEOTIDE SEQUENCE [LARGE SCALE GENOMIC DNA]</scope>
    <source>
        <strain evidence="3">LMG 21967 / CNCM I-2342 / ORS 2060</strain>
    </source>
</reference>
<proteinExistence type="predicted"/>
<dbReference type="EMBL" id="CP001349">
    <property type="protein sequence ID" value="ACL57026.1"/>
    <property type="molecule type" value="Genomic_DNA"/>
</dbReference>
<dbReference type="AlphaFoldDB" id="B8ITE0"/>
<evidence type="ECO:0000259" key="1">
    <source>
        <dbReference type="Pfam" id="PF21834"/>
    </source>
</evidence>
<dbReference type="KEGG" id="mno:Mnod_2040"/>
<organism evidence="2 3">
    <name type="scientific">Methylobacterium nodulans (strain LMG 21967 / CNCM I-2342 / ORS 2060)</name>
    <dbReference type="NCBI Taxonomy" id="460265"/>
    <lineage>
        <taxon>Bacteria</taxon>
        <taxon>Pseudomonadati</taxon>
        <taxon>Pseudomonadota</taxon>
        <taxon>Alphaproteobacteria</taxon>
        <taxon>Hyphomicrobiales</taxon>
        <taxon>Methylobacteriaceae</taxon>
        <taxon>Methylobacterium</taxon>
    </lineage>
</organism>
<gene>
    <name evidence="2" type="ordered locus">Mnod_2040</name>
</gene>
<name>B8ITE0_METNO</name>
<protein>
    <recommendedName>
        <fullName evidence="1">DUF6894 domain-containing protein</fullName>
    </recommendedName>
</protein>
<keyword evidence="3" id="KW-1185">Reference proteome</keyword>
<dbReference type="Pfam" id="PF21834">
    <property type="entry name" value="DUF6894"/>
    <property type="match status" value="1"/>
</dbReference>
<sequence length="99" mass="10787">MVDHTGRQFRTGPVAHTVEGCVAQRFYFDLTDGLTTIRDDEGVEADDLADALKQAEAALKEMSADGELTDLEEGWRLVIRSGADTVLATIPIVPASRLR</sequence>
<evidence type="ECO:0000313" key="2">
    <source>
        <dbReference type="EMBL" id="ACL57026.1"/>
    </source>
</evidence>
<dbReference type="eggNOG" id="ENOG5031TTN">
    <property type="taxonomic scope" value="Bacteria"/>
</dbReference>
<accession>B8ITE0</accession>
<dbReference type="InterPro" id="IPR054189">
    <property type="entry name" value="DUF6894"/>
</dbReference>
<evidence type="ECO:0000313" key="3">
    <source>
        <dbReference type="Proteomes" id="UP000008207"/>
    </source>
</evidence>
<feature type="domain" description="DUF6894" evidence="1">
    <location>
        <begin position="25"/>
        <end position="92"/>
    </location>
</feature>
<dbReference type="Proteomes" id="UP000008207">
    <property type="component" value="Chromosome"/>
</dbReference>